<dbReference type="PANTHER" id="PTHR33939:SF1">
    <property type="entry name" value="DUF4371 DOMAIN-CONTAINING PROTEIN"/>
    <property type="match status" value="1"/>
</dbReference>
<organism evidence="2 3">
    <name type="scientific">Nitzschia inconspicua</name>
    <dbReference type="NCBI Taxonomy" id="303405"/>
    <lineage>
        <taxon>Eukaryota</taxon>
        <taxon>Sar</taxon>
        <taxon>Stramenopiles</taxon>
        <taxon>Ochrophyta</taxon>
        <taxon>Bacillariophyta</taxon>
        <taxon>Bacillariophyceae</taxon>
        <taxon>Bacillariophycidae</taxon>
        <taxon>Bacillariales</taxon>
        <taxon>Bacillariaceae</taxon>
        <taxon>Nitzschia</taxon>
    </lineage>
</organism>
<gene>
    <name evidence="2" type="ORF">IV203_025787</name>
</gene>
<evidence type="ECO:0000313" key="2">
    <source>
        <dbReference type="EMBL" id="KAG7362121.1"/>
    </source>
</evidence>
<reference evidence="2" key="1">
    <citation type="journal article" date="2021" name="Sci. Rep.">
        <title>Diploid genomic architecture of Nitzschia inconspicua, an elite biomass production diatom.</title>
        <authorList>
            <person name="Oliver A."/>
            <person name="Podell S."/>
            <person name="Pinowska A."/>
            <person name="Traller J.C."/>
            <person name="Smith S.R."/>
            <person name="McClure R."/>
            <person name="Beliaev A."/>
            <person name="Bohutskyi P."/>
            <person name="Hill E.A."/>
            <person name="Rabines A."/>
            <person name="Zheng H."/>
            <person name="Allen L.Z."/>
            <person name="Kuo A."/>
            <person name="Grigoriev I.V."/>
            <person name="Allen A.E."/>
            <person name="Hazlebeck D."/>
            <person name="Allen E.E."/>
        </authorList>
    </citation>
    <scope>NUCLEOTIDE SEQUENCE</scope>
    <source>
        <strain evidence="2">Hildebrandi</strain>
    </source>
</reference>
<sequence>MVKKRIRENVPFECERLAKEEGHEVLLTPPYHSDLQPIELVWAMVKCAVGRQYNNETTLELVHLRLLAQFDRLQTSGYDSIAGMIKKCAETSLKFFPSWRRTTRLTAKTTSDEGDSQDDDSEVSDDNDLEEAPPEDMEEPWTEMEEF</sequence>
<dbReference type="PANTHER" id="PTHR33939">
    <property type="entry name" value="PROTEIN CBG22215"/>
    <property type="match status" value="1"/>
</dbReference>
<dbReference type="EMBL" id="JAGRRH010000012">
    <property type="protein sequence ID" value="KAG7362121.1"/>
    <property type="molecule type" value="Genomic_DNA"/>
</dbReference>
<keyword evidence="3" id="KW-1185">Reference proteome</keyword>
<dbReference type="Proteomes" id="UP000693970">
    <property type="component" value="Unassembled WGS sequence"/>
</dbReference>
<feature type="region of interest" description="Disordered" evidence="1">
    <location>
        <begin position="106"/>
        <end position="147"/>
    </location>
</feature>
<reference evidence="2" key="2">
    <citation type="submission" date="2021-04" db="EMBL/GenBank/DDBJ databases">
        <authorList>
            <person name="Podell S."/>
        </authorList>
    </citation>
    <scope>NUCLEOTIDE SEQUENCE</scope>
    <source>
        <strain evidence="2">Hildebrandi</strain>
    </source>
</reference>
<name>A0A9K3LJV7_9STRA</name>
<evidence type="ECO:0008006" key="4">
    <source>
        <dbReference type="Google" id="ProtNLM"/>
    </source>
</evidence>
<evidence type="ECO:0000256" key="1">
    <source>
        <dbReference type="SAM" id="MobiDB-lite"/>
    </source>
</evidence>
<proteinExistence type="predicted"/>
<accession>A0A9K3LJV7</accession>
<dbReference type="AlphaFoldDB" id="A0A9K3LJV7"/>
<protein>
    <recommendedName>
        <fullName evidence="4">Tc1-like transposase DDE domain-containing protein</fullName>
    </recommendedName>
</protein>
<evidence type="ECO:0000313" key="3">
    <source>
        <dbReference type="Proteomes" id="UP000693970"/>
    </source>
</evidence>
<dbReference type="OrthoDB" id="78715at2759"/>
<comment type="caution">
    <text evidence="2">The sequence shown here is derived from an EMBL/GenBank/DDBJ whole genome shotgun (WGS) entry which is preliminary data.</text>
</comment>
<feature type="compositionally biased region" description="Acidic residues" evidence="1">
    <location>
        <begin position="112"/>
        <end position="147"/>
    </location>
</feature>